<feature type="transmembrane region" description="Helical" evidence="1">
    <location>
        <begin position="35"/>
        <end position="53"/>
    </location>
</feature>
<keyword evidence="1" id="KW-0812">Transmembrane</keyword>
<evidence type="ECO:0000313" key="4">
    <source>
        <dbReference type="WBParaSite" id="L893_g1302.t1"/>
    </source>
</evidence>
<accession>A0A1I7Y664</accession>
<name>A0A1I7Y664_9BILA</name>
<keyword evidence="1" id="KW-1133">Transmembrane helix</keyword>
<evidence type="ECO:0000256" key="1">
    <source>
        <dbReference type="SAM" id="Phobius"/>
    </source>
</evidence>
<proteinExistence type="predicted"/>
<organism evidence="3 4">
    <name type="scientific">Steinernema glaseri</name>
    <dbReference type="NCBI Taxonomy" id="37863"/>
    <lineage>
        <taxon>Eukaryota</taxon>
        <taxon>Metazoa</taxon>
        <taxon>Ecdysozoa</taxon>
        <taxon>Nematoda</taxon>
        <taxon>Chromadorea</taxon>
        <taxon>Rhabditida</taxon>
        <taxon>Tylenchina</taxon>
        <taxon>Panagrolaimomorpha</taxon>
        <taxon>Strongyloidoidea</taxon>
        <taxon>Steinernematidae</taxon>
        <taxon>Steinernema</taxon>
    </lineage>
</organism>
<feature type="signal peptide" evidence="2">
    <location>
        <begin position="1"/>
        <end position="16"/>
    </location>
</feature>
<protein>
    <submittedName>
        <fullName evidence="4">Conserved plasma membrane protein</fullName>
    </submittedName>
</protein>
<dbReference type="AlphaFoldDB" id="A0A1I7Y664"/>
<sequence length="160" mass="17956">MLFLLTHIGLLAVRQALLISSVGSASHNNPKIMSTPLYLLAILTTLFCLSFGLKCRLSMGSREGNMVCKENQKFCITKIFKEDGSVERYCDGFMNSGHYCMVSNWLCDSELMRREENGSLAKKKFSNKRISPTKTYSIIRGFFVRLLIFVVCGLYGLAAS</sequence>
<keyword evidence="2" id="KW-0732">Signal</keyword>
<reference evidence="4" key="1">
    <citation type="submission" date="2016-11" db="UniProtKB">
        <authorList>
            <consortium name="WormBaseParasite"/>
        </authorList>
    </citation>
    <scope>IDENTIFICATION</scope>
</reference>
<dbReference type="Proteomes" id="UP000095287">
    <property type="component" value="Unplaced"/>
</dbReference>
<feature type="transmembrane region" description="Helical" evidence="1">
    <location>
        <begin position="138"/>
        <end position="158"/>
    </location>
</feature>
<evidence type="ECO:0000313" key="3">
    <source>
        <dbReference type="Proteomes" id="UP000095287"/>
    </source>
</evidence>
<dbReference type="WBParaSite" id="L893_g1302.t1">
    <property type="protein sequence ID" value="L893_g1302.t1"/>
    <property type="gene ID" value="L893_g1302"/>
</dbReference>
<evidence type="ECO:0000256" key="2">
    <source>
        <dbReference type="SAM" id="SignalP"/>
    </source>
</evidence>
<keyword evidence="1" id="KW-0472">Membrane</keyword>
<keyword evidence="3" id="KW-1185">Reference proteome</keyword>
<feature type="chain" id="PRO_5009311862" evidence="2">
    <location>
        <begin position="17"/>
        <end position="160"/>
    </location>
</feature>